<dbReference type="STRING" id="1123501.Wenmar_00184"/>
<feature type="signal peptide" evidence="1">
    <location>
        <begin position="1"/>
        <end position="22"/>
    </location>
</feature>
<gene>
    <name evidence="2" type="ORF">Wenmar_00184</name>
</gene>
<name>A0A0D0NRG5_9RHOB</name>
<dbReference type="Proteomes" id="UP000035100">
    <property type="component" value="Unassembled WGS sequence"/>
</dbReference>
<reference evidence="2 3" key="1">
    <citation type="submission" date="2013-01" db="EMBL/GenBank/DDBJ databases">
        <authorList>
            <person name="Fiebig A."/>
            <person name="Goeker M."/>
            <person name="Klenk H.-P.P."/>
        </authorList>
    </citation>
    <scope>NUCLEOTIDE SEQUENCE [LARGE SCALE GENOMIC DNA]</scope>
    <source>
        <strain evidence="2 3">DSM 24838</strain>
    </source>
</reference>
<organism evidence="2 3">
    <name type="scientific">Wenxinia marina DSM 24838</name>
    <dbReference type="NCBI Taxonomy" id="1123501"/>
    <lineage>
        <taxon>Bacteria</taxon>
        <taxon>Pseudomonadati</taxon>
        <taxon>Pseudomonadota</taxon>
        <taxon>Alphaproteobacteria</taxon>
        <taxon>Rhodobacterales</taxon>
        <taxon>Roseobacteraceae</taxon>
        <taxon>Wenxinia</taxon>
    </lineage>
</organism>
<dbReference type="PROSITE" id="PS51257">
    <property type="entry name" value="PROKAR_LIPOPROTEIN"/>
    <property type="match status" value="1"/>
</dbReference>
<proteinExistence type="predicted"/>
<keyword evidence="1" id="KW-0732">Signal</keyword>
<evidence type="ECO:0000256" key="1">
    <source>
        <dbReference type="SAM" id="SignalP"/>
    </source>
</evidence>
<dbReference type="InterPro" id="IPR021395">
    <property type="entry name" value="DUF3035"/>
</dbReference>
<dbReference type="EMBL" id="AONG01000003">
    <property type="protein sequence ID" value="KIQ70810.1"/>
    <property type="molecule type" value="Genomic_DNA"/>
</dbReference>
<evidence type="ECO:0000313" key="2">
    <source>
        <dbReference type="EMBL" id="KIQ70810.1"/>
    </source>
</evidence>
<comment type="caution">
    <text evidence="2">The sequence shown here is derived from an EMBL/GenBank/DDBJ whole genome shotgun (WGS) entry which is preliminary data.</text>
</comment>
<feature type="chain" id="PRO_5002217702" evidence="1">
    <location>
        <begin position="23"/>
        <end position="174"/>
    </location>
</feature>
<sequence>MRTAHGKSLVLAAALAALGACTATDGSLHQLDAPGGGPDEFSIMPQRPLQLPATTALPPPTPGGRNRADIAPLSDAVVAMNGNPGAAVAGGVPARDAALVAAVSQGGVTADIRQVVANEDAAFRGRASYLQAFNLFGSDLYYRAYRSQALDAYAELERFRAAGITVPTAPPAGN</sequence>
<protein>
    <submittedName>
        <fullName evidence="2">Beta-barrel assembly machine subunit BamF</fullName>
    </submittedName>
</protein>
<dbReference type="Pfam" id="PF11233">
    <property type="entry name" value="DUF3035"/>
    <property type="match status" value="1"/>
</dbReference>
<evidence type="ECO:0000313" key="3">
    <source>
        <dbReference type="Proteomes" id="UP000035100"/>
    </source>
</evidence>
<dbReference type="eggNOG" id="ENOG50319MP">
    <property type="taxonomic scope" value="Bacteria"/>
</dbReference>
<keyword evidence="3" id="KW-1185">Reference proteome</keyword>
<accession>A0A0D0NRG5</accession>
<dbReference type="AlphaFoldDB" id="A0A0D0NRG5"/>
<dbReference type="RefSeq" id="WP_018304316.1">
    <property type="nucleotide sequence ID" value="NZ_KB902313.1"/>
</dbReference>